<dbReference type="Pfam" id="PF02984">
    <property type="entry name" value="Cyclin_C"/>
    <property type="match status" value="1"/>
</dbReference>
<feature type="compositionally biased region" description="Basic and acidic residues" evidence="5">
    <location>
        <begin position="39"/>
        <end position="52"/>
    </location>
</feature>
<dbReference type="SMART" id="SM01332">
    <property type="entry name" value="Cyclin_C"/>
    <property type="match status" value="1"/>
</dbReference>
<dbReference type="InterPro" id="IPR036915">
    <property type="entry name" value="Cyclin-like_sf"/>
</dbReference>
<dbReference type="InterPro" id="IPR004367">
    <property type="entry name" value="Cyclin_C-dom"/>
</dbReference>
<dbReference type="InterPro" id="IPR039361">
    <property type="entry name" value="Cyclin"/>
</dbReference>
<feature type="domain" description="Cyclin C-terminal" evidence="7">
    <location>
        <begin position="267"/>
        <end position="390"/>
    </location>
</feature>
<accession>A0ABP1FMK8</accession>
<organism evidence="8 9">
    <name type="scientific">Coccomyxa viridis</name>
    <dbReference type="NCBI Taxonomy" id="1274662"/>
    <lineage>
        <taxon>Eukaryota</taxon>
        <taxon>Viridiplantae</taxon>
        <taxon>Chlorophyta</taxon>
        <taxon>core chlorophytes</taxon>
        <taxon>Trebouxiophyceae</taxon>
        <taxon>Trebouxiophyceae incertae sedis</taxon>
        <taxon>Coccomyxaceae</taxon>
        <taxon>Coccomyxa</taxon>
    </lineage>
</organism>
<proteinExistence type="inferred from homology"/>
<evidence type="ECO:0000256" key="1">
    <source>
        <dbReference type="ARBA" id="ARBA00022618"/>
    </source>
</evidence>
<evidence type="ECO:0000313" key="8">
    <source>
        <dbReference type="EMBL" id="CAL5219277.1"/>
    </source>
</evidence>
<evidence type="ECO:0000256" key="5">
    <source>
        <dbReference type="SAM" id="MobiDB-lite"/>
    </source>
</evidence>
<evidence type="ECO:0000259" key="7">
    <source>
        <dbReference type="SMART" id="SM01332"/>
    </source>
</evidence>
<keyword evidence="2 4" id="KW-0195">Cyclin</keyword>
<keyword evidence="9" id="KW-1185">Reference proteome</keyword>
<dbReference type="Proteomes" id="UP001497392">
    <property type="component" value="Unassembled WGS sequence"/>
</dbReference>
<dbReference type="InterPro" id="IPR006671">
    <property type="entry name" value="Cyclin_N"/>
</dbReference>
<evidence type="ECO:0000256" key="2">
    <source>
        <dbReference type="ARBA" id="ARBA00023127"/>
    </source>
</evidence>
<feature type="domain" description="Cyclin-like" evidence="6">
    <location>
        <begin position="173"/>
        <end position="258"/>
    </location>
</feature>
<dbReference type="InterPro" id="IPR013763">
    <property type="entry name" value="Cyclin-like_dom"/>
</dbReference>
<reference evidence="8 9" key="1">
    <citation type="submission" date="2024-06" db="EMBL/GenBank/DDBJ databases">
        <authorList>
            <person name="Kraege A."/>
            <person name="Thomma B."/>
        </authorList>
    </citation>
    <scope>NUCLEOTIDE SEQUENCE [LARGE SCALE GENOMIC DNA]</scope>
</reference>
<dbReference type="PROSITE" id="PS00292">
    <property type="entry name" value="CYCLINS"/>
    <property type="match status" value="1"/>
</dbReference>
<sequence length="404" mass="43938">MPHRVSGGPNVTSSAVSSHTCLKRSCIDDLDCLRTPLKRSKDTGDCKPDHAPRQPGPAGCVRADGSHSPDCDCSQHSGSAAMAFMSLASPQNNALACVEACMRSDSSAGEETHVFDCSDHSALVPLETPDVLRRMCKAEAEVRPGANSLASHGVDFGGPTGYIDGKMRAIAVSWLVEVTSEFDMHQETLFLAVNLLDRFLSLTKGLPRSSLQLASVACELIAAKHEEERYPSVSGFTSIADNCFQMKDLVRMEGLVLQSLDFRVNAPTCFTFYSILLRHLQPSPKTAALASYILELSILDYPLVHHPAPTKAAAALLSAVSFQTKTLRPYLDEIKKVLGAKPKDVLCCAAVMLRLHTAAYHQDDSEHPVWAIKDKYREDRWHAVGLQAPLAACQPGWTLPELDD</sequence>
<gene>
    <name evidence="8" type="primary">g1078</name>
    <name evidence="8" type="ORF">VP750_LOCUS936</name>
</gene>
<keyword evidence="1" id="KW-0132">Cell division</keyword>
<evidence type="ECO:0000256" key="3">
    <source>
        <dbReference type="ARBA" id="ARBA00023306"/>
    </source>
</evidence>
<dbReference type="Pfam" id="PF00134">
    <property type="entry name" value="Cyclin_N"/>
    <property type="match status" value="1"/>
</dbReference>
<comment type="caution">
    <text evidence="8">The sequence shown here is derived from an EMBL/GenBank/DDBJ whole genome shotgun (WGS) entry which is preliminary data.</text>
</comment>
<dbReference type="Gene3D" id="1.10.472.10">
    <property type="entry name" value="Cyclin-like"/>
    <property type="match status" value="2"/>
</dbReference>
<feature type="region of interest" description="Disordered" evidence="5">
    <location>
        <begin position="39"/>
        <end position="63"/>
    </location>
</feature>
<evidence type="ECO:0000259" key="6">
    <source>
        <dbReference type="SMART" id="SM00385"/>
    </source>
</evidence>
<dbReference type="InterPro" id="IPR048258">
    <property type="entry name" value="Cyclins_cyclin-box"/>
</dbReference>
<dbReference type="EMBL" id="CAXHTA020000002">
    <property type="protein sequence ID" value="CAL5219277.1"/>
    <property type="molecule type" value="Genomic_DNA"/>
</dbReference>
<name>A0ABP1FMK8_9CHLO</name>
<evidence type="ECO:0000256" key="4">
    <source>
        <dbReference type="RuleBase" id="RU000383"/>
    </source>
</evidence>
<keyword evidence="3" id="KW-0131">Cell cycle</keyword>
<dbReference type="SMART" id="SM00385">
    <property type="entry name" value="CYCLIN"/>
    <property type="match status" value="2"/>
</dbReference>
<feature type="domain" description="Cyclin-like" evidence="6">
    <location>
        <begin position="271"/>
        <end position="354"/>
    </location>
</feature>
<evidence type="ECO:0000313" key="9">
    <source>
        <dbReference type="Proteomes" id="UP001497392"/>
    </source>
</evidence>
<comment type="similarity">
    <text evidence="4">Belongs to the cyclin family.</text>
</comment>
<protein>
    <submittedName>
        <fullName evidence="8">G1078 protein</fullName>
    </submittedName>
</protein>
<dbReference type="PANTHER" id="PTHR10177">
    <property type="entry name" value="CYCLINS"/>
    <property type="match status" value="1"/>
</dbReference>
<dbReference type="SUPFAM" id="SSF47954">
    <property type="entry name" value="Cyclin-like"/>
    <property type="match status" value="2"/>
</dbReference>